<evidence type="ECO:0000313" key="2">
    <source>
        <dbReference type="Proteomes" id="UP000598820"/>
    </source>
</evidence>
<protein>
    <submittedName>
        <fullName evidence="1">SusD/RagB family nutrient-binding outer membrane lipoprotein</fullName>
    </submittedName>
</protein>
<dbReference type="RefSeq" id="WP_190885697.1">
    <property type="nucleotide sequence ID" value="NZ_JACWZY010000002.1"/>
</dbReference>
<reference evidence="1" key="1">
    <citation type="submission" date="2020-09" db="EMBL/GenBank/DDBJ databases">
        <authorList>
            <person name="Kim M.K."/>
        </authorList>
    </citation>
    <scope>NUCLEOTIDE SEQUENCE</scope>
    <source>
        <strain evidence="1">BT702</strain>
    </source>
</reference>
<dbReference type="Gene3D" id="1.25.40.390">
    <property type="match status" value="1"/>
</dbReference>
<dbReference type="Pfam" id="PF12771">
    <property type="entry name" value="SusD-like_2"/>
    <property type="match status" value="1"/>
</dbReference>
<dbReference type="InterPro" id="IPR011990">
    <property type="entry name" value="TPR-like_helical_dom_sf"/>
</dbReference>
<sequence length="511" mass="55955">MKKTLLYIPLIAGLVSLSSCEKGFDQLNTNPTAATSLNPIFTFNNAIVNTTFPGGSLLIFEEPIVQQMFSPNSGIISGGNFNIDNRGAAGANAALWQRYYRDNVRYLVDALAKTKSDASRQNLYNMMRIWKAYVFMVLTDTYGDVPYTEAGQGYMSANITPKYDTQESIYTDILKELSEAPAALDAAKTIEAGDLIYGGDIAKWKKFANSLLLRAGMRLTKVNPTLAQSTVQKAVAAGLMQSNADNCVVRNNANYQNPVGVTLNSTEAANYYLTKTFVDYLKNTSDPRLTSIAVRYVGAKSGPEQTAARASRDPAVQIGMPLGFDNGTIPAQATKDGLATFYDYSQLDRTRMGGLNAPCFLVTYAQTQLLLAEAAQRGWTTGSVADYYNAGVTAHMKQLGDYDATSLVSDANITAYLQKNPYVAAQGLELINTQYWVASFLNGPEVFANFRRSGFPKLTPNPYPGKEIKGNFINRLSYPDSEISVNGAKVNEAITRQGPDNLDTRVWWDKQ</sequence>
<organism evidence="1 2">
    <name type="scientific">Spirosoma profusum</name>
    <dbReference type="NCBI Taxonomy" id="2771354"/>
    <lineage>
        <taxon>Bacteria</taxon>
        <taxon>Pseudomonadati</taxon>
        <taxon>Bacteroidota</taxon>
        <taxon>Cytophagia</taxon>
        <taxon>Cytophagales</taxon>
        <taxon>Cytophagaceae</taxon>
        <taxon>Spirosoma</taxon>
    </lineage>
</organism>
<dbReference type="EMBL" id="JACWZY010000002">
    <property type="protein sequence ID" value="MBD2699859.1"/>
    <property type="molecule type" value="Genomic_DNA"/>
</dbReference>
<dbReference type="Proteomes" id="UP000598820">
    <property type="component" value="Unassembled WGS sequence"/>
</dbReference>
<name>A0A926XTA4_9BACT</name>
<dbReference type="SUPFAM" id="SSF48452">
    <property type="entry name" value="TPR-like"/>
    <property type="match status" value="1"/>
</dbReference>
<accession>A0A926XTA4</accession>
<dbReference type="AlphaFoldDB" id="A0A926XTA4"/>
<keyword evidence="1" id="KW-0449">Lipoprotein</keyword>
<gene>
    <name evidence="1" type="ORF">IC229_04380</name>
</gene>
<keyword evidence="2" id="KW-1185">Reference proteome</keyword>
<proteinExistence type="predicted"/>
<dbReference type="InterPro" id="IPR041662">
    <property type="entry name" value="SusD-like_2"/>
</dbReference>
<evidence type="ECO:0000313" key="1">
    <source>
        <dbReference type="EMBL" id="MBD2699859.1"/>
    </source>
</evidence>
<dbReference type="PROSITE" id="PS51257">
    <property type="entry name" value="PROKAR_LIPOPROTEIN"/>
    <property type="match status" value="1"/>
</dbReference>
<comment type="caution">
    <text evidence="1">The sequence shown here is derived from an EMBL/GenBank/DDBJ whole genome shotgun (WGS) entry which is preliminary data.</text>
</comment>